<dbReference type="InterPro" id="IPR024087">
    <property type="entry name" value="Creatininase-like_sf"/>
</dbReference>
<sequence>MNRLGDAAENQSSGEPTIGAQQVNWAYHRRVAFPIELGNSTSRQLHETSPALIVPVGSTEQHGPHLPLDTDTRIASAVADGLIRRLRAADTGVWQVAPPVSYGASGEHEGFPGTISIGTAALTELLVEFGRSACRWASRLVFVNGHGGNVAALRRACTLLRSEGRDVAWCSCVSRDADAHAGHTETSVLLHIAPDAVGDDRVVGNAAPLAELMPALREGGVAAVSPVGVLGDPTTATAHDGSRILTEMVDACTARVTRWQPDSGGMLT</sequence>
<evidence type="ECO:0000256" key="5">
    <source>
        <dbReference type="ARBA" id="ARBA00024029"/>
    </source>
</evidence>
<dbReference type="PANTHER" id="PTHR35005">
    <property type="entry name" value="3-DEHYDRO-SCYLLO-INOSOSE HYDROLASE"/>
    <property type="match status" value="1"/>
</dbReference>
<dbReference type="EMBL" id="AP022563">
    <property type="protein sequence ID" value="BBX18559.1"/>
    <property type="molecule type" value="Genomic_DNA"/>
</dbReference>
<organism evidence="6 7">
    <name type="scientific">Mycolicibacterium duvalii</name>
    <dbReference type="NCBI Taxonomy" id="39688"/>
    <lineage>
        <taxon>Bacteria</taxon>
        <taxon>Bacillati</taxon>
        <taxon>Actinomycetota</taxon>
        <taxon>Actinomycetes</taxon>
        <taxon>Mycobacteriales</taxon>
        <taxon>Mycobacteriaceae</taxon>
        <taxon>Mycolicibacterium</taxon>
    </lineage>
</organism>
<dbReference type="Gene3D" id="3.40.50.10310">
    <property type="entry name" value="Creatininase"/>
    <property type="match status" value="1"/>
</dbReference>
<evidence type="ECO:0000256" key="3">
    <source>
        <dbReference type="ARBA" id="ARBA00022801"/>
    </source>
</evidence>
<evidence type="ECO:0000313" key="6">
    <source>
        <dbReference type="EMBL" id="BBX18559.1"/>
    </source>
</evidence>
<name>A0A7I7K508_9MYCO</name>
<accession>A0A7I7K508</accession>
<keyword evidence="2" id="KW-0479">Metal-binding</keyword>
<keyword evidence="4" id="KW-0862">Zinc</keyword>
<dbReference type="GO" id="GO:0046872">
    <property type="term" value="F:metal ion binding"/>
    <property type="evidence" value="ECO:0007669"/>
    <property type="project" value="UniProtKB-KW"/>
</dbReference>
<protein>
    <submittedName>
        <fullName evidence="6">Putative mycofactocin system creatinine amidohydrolase family protein MftE</fullName>
    </submittedName>
</protein>
<keyword evidence="3 6" id="KW-0378">Hydrolase</keyword>
<comment type="cofactor">
    <cofactor evidence="1">
        <name>Zn(2+)</name>
        <dbReference type="ChEBI" id="CHEBI:29105"/>
    </cofactor>
</comment>
<comment type="similarity">
    <text evidence="5">Belongs to the creatininase superfamily.</text>
</comment>
<keyword evidence="7" id="KW-1185">Reference proteome</keyword>
<evidence type="ECO:0000256" key="1">
    <source>
        <dbReference type="ARBA" id="ARBA00001947"/>
    </source>
</evidence>
<dbReference type="InterPro" id="IPR023871">
    <property type="entry name" value="MftE"/>
</dbReference>
<evidence type="ECO:0000256" key="4">
    <source>
        <dbReference type="ARBA" id="ARBA00022833"/>
    </source>
</evidence>
<evidence type="ECO:0000256" key="2">
    <source>
        <dbReference type="ARBA" id="ARBA00022723"/>
    </source>
</evidence>
<dbReference type="GO" id="GO:0009231">
    <property type="term" value="P:riboflavin biosynthetic process"/>
    <property type="evidence" value="ECO:0007669"/>
    <property type="project" value="TreeGrafter"/>
</dbReference>
<dbReference type="NCBIfam" id="TIGR03964">
    <property type="entry name" value="mycofact_creat"/>
    <property type="match status" value="1"/>
</dbReference>
<evidence type="ECO:0000313" key="7">
    <source>
        <dbReference type="Proteomes" id="UP000467006"/>
    </source>
</evidence>
<dbReference type="Pfam" id="PF02633">
    <property type="entry name" value="Creatininase"/>
    <property type="match status" value="1"/>
</dbReference>
<dbReference type="Proteomes" id="UP000467006">
    <property type="component" value="Chromosome"/>
</dbReference>
<dbReference type="KEGG" id="mdu:MDUV_34190"/>
<dbReference type="InterPro" id="IPR003785">
    <property type="entry name" value="Creatininase/forma_Hydrolase"/>
</dbReference>
<reference evidence="6 7" key="1">
    <citation type="journal article" date="2019" name="Emerg. Microbes Infect.">
        <title>Comprehensive subspecies identification of 175 nontuberculous mycobacteria species based on 7547 genomic profiles.</title>
        <authorList>
            <person name="Matsumoto Y."/>
            <person name="Kinjo T."/>
            <person name="Motooka D."/>
            <person name="Nabeya D."/>
            <person name="Jung N."/>
            <person name="Uechi K."/>
            <person name="Horii T."/>
            <person name="Iida T."/>
            <person name="Fujita J."/>
            <person name="Nakamura S."/>
        </authorList>
    </citation>
    <scope>NUCLEOTIDE SEQUENCE [LARGE SCALE GENOMIC DNA]</scope>
    <source>
        <strain evidence="6 7">JCM 6396</strain>
    </source>
</reference>
<dbReference type="SUPFAM" id="SSF102215">
    <property type="entry name" value="Creatininase"/>
    <property type="match status" value="1"/>
</dbReference>
<proteinExistence type="inferred from homology"/>
<dbReference type="GO" id="GO:0016811">
    <property type="term" value="F:hydrolase activity, acting on carbon-nitrogen (but not peptide) bonds, in linear amides"/>
    <property type="evidence" value="ECO:0007669"/>
    <property type="project" value="TreeGrafter"/>
</dbReference>
<dbReference type="PANTHER" id="PTHR35005:SF1">
    <property type="entry name" value="2-AMINO-5-FORMYLAMINO-6-RIBOSYLAMINOPYRIMIDIN-4(3H)-ONE 5'-MONOPHOSPHATE DEFORMYLASE"/>
    <property type="match status" value="1"/>
</dbReference>
<gene>
    <name evidence="6" type="primary">mftE</name>
    <name evidence="6" type="ORF">MDUV_34190</name>
</gene>
<dbReference type="AlphaFoldDB" id="A0A7I7K508"/>